<keyword evidence="5 10" id="KW-0812">Transmembrane</keyword>
<feature type="transmembrane region" description="Helical" evidence="10">
    <location>
        <begin position="47"/>
        <end position="76"/>
    </location>
</feature>
<feature type="transmembrane region" description="Helical" evidence="10">
    <location>
        <begin position="96"/>
        <end position="113"/>
    </location>
</feature>
<dbReference type="GO" id="GO:0006811">
    <property type="term" value="P:monoatomic ion transport"/>
    <property type="evidence" value="ECO:0007669"/>
    <property type="project" value="UniProtKB-KW"/>
</dbReference>
<dbReference type="InterPro" id="IPR050222">
    <property type="entry name" value="MATE_MdtK"/>
</dbReference>
<evidence type="ECO:0000256" key="9">
    <source>
        <dbReference type="ARBA" id="ARBA00031636"/>
    </source>
</evidence>
<feature type="transmembrane region" description="Helical" evidence="10">
    <location>
        <begin position="195"/>
        <end position="217"/>
    </location>
</feature>
<evidence type="ECO:0000256" key="2">
    <source>
        <dbReference type="ARBA" id="ARBA00022448"/>
    </source>
</evidence>
<evidence type="ECO:0000256" key="5">
    <source>
        <dbReference type="ARBA" id="ARBA00022692"/>
    </source>
</evidence>
<feature type="transmembrane region" description="Helical" evidence="10">
    <location>
        <begin position="133"/>
        <end position="155"/>
    </location>
</feature>
<evidence type="ECO:0000313" key="11">
    <source>
        <dbReference type="EMBL" id="KPK63037.1"/>
    </source>
</evidence>
<accession>A0A0S8FTZ8</accession>
<dbReference type="Pfam" id="PF01554">
    <property type="entry name" value="MatE"/>
    <property type="match status" value="2"/>
</dbReference>
<dbReference type="PIRSF" id="PIRSF006603">
    <property type="entry name" value="DinF"/>
    <property type="match status" value="1"/>
</dbReference>
<dbReference type="STRING" id="1703779.AMJ83_08640"/>
<sequence>MPAYIKSRELVFRQLVTLAWPIVLAFMMQTSYHLVDLFWVGKLGATAIAAVSLAGNVFYVILAVGQILGSGTVALVAHSFGAGLVDRANGVVRQSLSMASIIAFVVCVFGFLFTKQIMLFLGGRGDVLVSSTAYLKIVFLGFFFQLLSFSINYAFRGAGDMKIPMVIMLIATTINLILDPLLILGIGIFPRLEVQGAAIATAIAKAASFLVGFAILVKGRSGIKLIIKPPWHLEWNIIRKIFVVGIPVGIWYGLMATSIMVVFGIVAAFSKYALAALGIGVRIFQFASLPVVGIGIATTTLVGQKLGARDPLGAEQVGKTSVTVNTIIMILFNIFFLLNARALIAIFTNSPLSIEHGIQFMHIVASYLIFVGITTSLVGVFRGAGYTLPPMFAGLMKVALLYSCAMLLSRTLKLGVVGVWWSMLIAYGIETLVMLVWYRRRTWRQKGLELLDGLGDPGKPSLK</sequence>
<evidence type="ECO:0000256" key="1">
    <source>
        <dbReference type="ARBA" id="ARBA00004651"/>
    </source>
</evidence>
<feature type="transmembrane region" description="Helical" evidence="10">
    <location>
        <begin position="392"/>
        <end position="412"/>
    </location>
</feature>
<dbReference type="AlphaFoldDB" id="A0A0S8FTZ8"/>
<proteinExistence type="predicted"/>
<protein>
    <recommendedName>
        <fullName evidence="9">Multidrug-efflux transporter</fullName>
    </recommendedName>
</protein>
<evidence type="ECO:0000256" key="10">
    <source>
        <dbReference type="SAM" id="Phobius"/>
    </source>
</evidence>
<dbReference type="GO" id="GO:0015297">
    <property type="term" value="F:antiporter activity"/>
    <property type="evidence" value="ECO:0007669"/>
    <property type="project" value="UniProtKB-KW"/>
</dbReference>
<dbReference type="InterPro" id="IPR048279">
    <property type="entry name" value="MdtK-like"/>
</dbReference>
<feature type="transmembrane region" description="Helical" evidence="10">
    <location>
        <begin position="272"/>
        <end position="302"/>
    </location>
</feature>
<dbReference type="GO" id="GO:0005886">
    <property type="term" value="C:plasma membrane"/>
    <property type="evidence" value="ECO:0007669"/>
    <property type="project" value="UniProtKB-SubCell"/>
</dbReference>
<keyword evidence="3" id="KW-0050">Antiport</keyword>
<name>A0A0S8FTZ8_UNCW3</name>
<dbReference type="PANTHER" id="PTHR43298">
    <property type="entry name" value="MULTIDRUG RESISTANCE PROTEIN NORM-RELATED"/>
    <property type="match status" value="1"/>
</dbReference>
<feature type="transmembrane region" description="Helical" evidence="10">
    <location>
        <begin position="12"/>
        <end position="35"/>
    </location>
</feature>
<keyword evidence="7" id="KW-0406">Ion transport</keyword>
<feature type="transmembrane region" description="Helical" evidence="10">
    <location>
        <begin position="237"/>
        <end position="266"/>
    </location>
</feature>
<evidence type="ECO:0000256" key="3">
    <source>
        <dbReference type="ARBA" id="ARBA00022449"/>
    </source>
</evidence>
<feature type="transmembrane region" description="Helical" evidence="10">
    <location>
        <begin position="167"/>
        <end position="189"/>
    </location>
</feature>
<dbReference type="EMBL" id="LJUJ01000020">
    <property type="protein sequence ID" value="KPK63037.1"/>
    <property type="molecule type" value="Genomic_DNA"/>
</dbReference>
<keyword evidence="2" id="KW-0813">Transport</keyword>
<comment type="caution">
    <text evidence="11">The sequence shown here is derived from an EMBL/GenBank/DDBJ whole genome shotgun (WGS) entry which is preliminary data.</text>
</comment>
<dbReference type="CDD" id="cd13137">
    <property type="entry name" value="MATE_NorM_like"/>
    <property type="match status" value="1"/>
</dbReference>
<dbReference type="NCBIfam" id="TIGR00797">
    <property type="entry name" value="matE"/>
    <property type="match status" value="1"/>
</dbReference>
<feature type="transmembrane region" description="Helical" evidence="10">
    <location>
        <begin position="418"/>
        <end position="438"/>
    </location>
</feature>
<dbReference type="GO" id="GO:0042910">
    <property type="term" value="F:xenobiotic transmembrane transporter activity"/>
    <property type="evidence" value="ECO:0007669"/>
    <property type="project" value="InterPro"/>
</dbReference>
<evidence type="ECO:0000313" key="12">
    <source>
        <dbReference type="Proteomes" id="UP000051373"/>
    </source>
</evidence>
<keyword evidence="8 10" id="KW-0472">Membrane</keyword>
<dbReference type="Proteomes" id="UP000051373">
    <property type="component" value="Unassembled WGS sequence"/>
</dbReference>
<keyword evidence="6 10" id="KW-1133">Transmembrane helix</keyword>
<comment type="subcellular location">
    <subcellularLocation>
        <location evidence="1">Cell membrane</location>
        <topology evidence="1">Multi-pass membrane protein</topology>
    </subcellularLocation>
</comment>
<dbReference type="InterPro" id="IPR002528">
    <property type="entry name" value="MATE_fam"/>
</dbReference>
<evidence type="ECO:0000256" key="8">
    <source>
        <dbReference type="ARBA" id="ARBA00023136"/>
    </source>
</evidence>
<keyword evidence="4" id="KW-1003">Cell membrane</keyword>
<feature type="transmembrane region" description="Helical" evidence="10">
    <location>
        <begin position="360"/>
        <end position="380"/>
    </location>
</feature>
<evidence type="ECO:0000256" key="7">
    <source>
        <dbReference type="ARBA" id="ARBA00023065"/>
    </source>
</evidence>
<feature type="transmembrane region" description="Helical" evidence="10">
    <location>
        <begin position="322"/>
        <end position="348"/>
    </location>
</feature>
<reference evidence="11 12" key="1">
    <citation type="journal article" date="2015" name="Microbiome">
        <title>Genomic resolution of linkages in carbon, nitrogen, and sulfur cycling among widespread estuary sediment bacteria.</title>
        <authorList>
            <person name="Baker B.J."/>
            <person name="Lazar C.S."/>
            <person name="Teske A.P."/>
            <person name="Dick G.J."/>
        </authorList>
    </citation>
    <scope>NUCLEOTIDE SEQUENCE [LARGE SCALE GENOMIC DNA]</scope>
    <source>
        <strain evidence="11">SM23_42</strain>
    </source>
</reference>
<organism evidence="11 12">
    <name type="scientific">candidate division WOR_3 bacterium SM23_42</name>
    <dbReference type="NCBI Taxonomy" id="1703779"/>
    <lineage>
        <taxon>Bacteria</taxon>
        <taxon>Bacteria division WOR-3</taxon>
    </lineage>
</organism>
<evidence type="ECO:0000256" key="6">
    <source>
        <dbReference type="ARBA" id="ARBA00022989"/>
    </source>
</evidence>
<evidence type="ECO:0000256" key="4">
    <source>
        <dbReference type="ARBA" id="ARBA00022475"/>
    </source>
</evidence>
<gene>
    <name evidence="11" type="ORF">AMJ83_08640</name>
</gene>
<dbReference type="PANTHER" id="PTHR43298:SF2">
    <property type="entry name" value="FMN_FAD EXPORTER YEEO-RELATED"/>
    <property type="match status" value="1"/>
</dbReference>